<name>W6YJZ2_COCC2</name>
<evidence type="ECO:0000313" key="3">
    <source>
        <dbReference type="Proteomes" id="UP000053841"/>
    </source>
</evidence>
<evidence type="ECO:0000256" key="1">
    <source>
        <dbReference type="SAM" id="MobiDB-lite"/>
    </source>
</evidence>
<sequence>MRRERERERRKKICAKDRQERQHYQTKQREFRPRKRVGKWGNKWGERSNAIEGLALRSKKKVWEGQRRAIQEVEGMR</sequence>
<dbReference type="AlphaFoldDB" id="W6YJZ2"/>
<dbReference type="OrthoDB" id="10514955at2759"/>
<dbReference type="KEGG" id="bze:COCCADRAFT_89505"/>
<evidence type="ECO:0000313" key="2">
    <source>
        <dbReference type="EMBL" id="EUC35909.1"/>
    </source>
</evidence>
<protein>
    <submittedName>
        <fullName evidence="2">Uncharacterized protein</fullName>
    </submittedName>
</protein>
<dbReference type="EMBL" id="KI964568">
    <property type="protein sequence ID" value="EUC35909.1"/>
    <property type="molecule type" value="Genomic_DNA"/>
</dbReference>
<proteinExistence type="predicted"/>
<feature type="compositionally biased region" description="Basic and acidic residues" evidence="1">
    <location>
        <begin position="14"/>
        <end position="31"/>
    </location>
</feature>
<dbReference type="GeneID" id="19152782"/>
<dbReference type="RefSeq" id="XP_007709793.1">
    <property type="nucleotide sequence ID" value="XM_007711603.1"/>
</dbReference>
<gene>
    <name evidence="2" type="ORF">COCCADRAFT_89505</name>
</gene>
<reference evidence="2 3" key="1">
    <citation type="journal article" date="2013" name="PLoS Genet.">
        <title>Comparative genome structure, secondary metabolite, and effector coding capacity across Cochliobolus pathogens.</title>
        <authorList>
            <person name="Condon B.J."/>
            <person name="Leng Y."/>
            <person name="Wu D."/>
            <person name="Bushley K.E."/>
            <person name="Ohm R.A."/>
            <person name="Otillar R."/>
            <person name="Martin J."/>
            <person name="Schackwitz W."/>
            <person name="Grimwood J."/>
            <person name="MohdZainudin N."/>
            <person name="Xue C."/>
            <person name="Wang R."/>
            <person name="Manning V.A."/>
            <person name="Dhillon B."/>
            <person name="Tu Z.J."/>
            <person name="Steffenson B.J."/>
            <person name="Salamov A."/>
            <person name="Sun H."/>
            <person name="Lowry S."/>
            <person name="LaButti K."/>
            <person name="Han J."/>
            <person name="Copeland A."/>
            <person name="Lindquist E."/>
            <person name="Barry K."/>
            <person name="Schmutz J."/>
            <person name="Baker S.E."/>
            <person name="Ciuffetti L.M."/>
            <person name="Grigoriev I.V."/>
            <person name="Zhong S."/>
            <person name="Turgeon B.G."/>
        </authorList>
    </citation>
    <scope>NUCLEOTIDE SEQUENCE [LARGE SCALE GENOMIC DNA]</scope>
    <source>
        <strain evidence="2 3">26-R-13</strain>
    </source>
</reference>
<dbReference type="HOGENOM" id="CLU_2746835_0_0_1"/>
<keyword evidence="3" id="KW-1185">Reference proteome</keyword>
<accession>W6YJZ2</accession>
<feature type="region of interest" description="Disordered" evidence="1">
    <location>
        <begin position="1"/>
        <end position="35"/>
    </location>
</feature>
<organism evidence="2 3">
    <name type="scientific">Cochliobolus carbonum (strain 26-R-13)</name>
    <name type="common">Maize leaf spot fungus</name>
    <name type="synonym">Bipolaris zeicola</name>
    <dbReference type="NCBI Taxonomy" id="930089"/>
    <lineage>
        <taxon>Eukaryota</taxon>
        <taxon>Fungi</taxon>
        <taxon>Dikarya</taxon>
        <taxon>Ascomycota</taxon>
        <taxon>Pezizomycotina</taxon>
        <taxon>Dothideomycetes</taxon>
        <taxon>Pleosporomycetidae</taxon>
        <taxon>Pleosporales</taxon>
        <taxon>Pleosporineae</taxon>
        <taxon>Pleosporaceae</taxon>
        <taxon>Bipolaris</taxon>
    </lineage>
</organism>
<dbReference type="Proteomes" id="UP000053841">
    <property type="component" value="Unassembled WGS sequence"/>
</dbReference>